<keyword evidence="1" id="KW-0472">Membrane</keyword>
<feature type="transmembrane region" description="Helical" evidence="1">
    <location>
        <begin position="84"/>
        <end position="106"/>
    </location>
</feature>
<comment type="caution">
    <text evidence="2">The sequence shown here is derived from an EMBL/GenBank/DDBJ whole genome shotgun (WGS) entry which is preliminary data.</text>
</comment>
<dbReference type="AlphaFoldDB" id="A0A9X2KQI1"/>
<sequence length="140" mass="14505">MQTEFSHRRFIATLTAGPLFLLMIALATMMLDPGQAIEPNLTLNDLTGIAAALIMATMFGAALALVPVWIGGRLMGRAAALNPGLAHPAIWAIVGGAVMALGVLPLDPALESPLGLALIATGSISGVIVRYDTRWSDDSA</sequence>
<evidence type="ECO:0000256" key="1">
    <source>
        <dbReference type="SAM" id="Phobius"/>
    </source>
</evidence>
<feature type="transmembrane region" description="Helical" evidence="1">
    <location>
        <begin position="46"/>
        <end position="72"/>
    </location>
</feature>
<gene>
    <name evidence="2" type="ORF">M9978_15280</name>
</gene>
<evidence type="ECO:0000313" key="3">
    <source>
        <dbReference type="Proteomes" id="UP001139451"/>
    </source>
</evidence>
<keyword evidence="3" id="KW-1185">Reference proteome</keyword>
<protein>
    <submittedName>
        <fullName evidence="2">Uncharacterized protein</fullName>
    </submittedName>
</protein>
<evidence type="ECO:0000313" key="2">
    <source>
        <dbReference type="EMBL" id="MCP3731788.1"/>
    </source>
</evidence>
<organism evidence="2 3">
    <name type="scientific">Sphingomonas tagetis</name>
    <dbReference type="NCBI Taxonomy" id="2949092"/>
    <lineage>
        <taxon>Bacteria</taxon>
        <taxon>Pseudomonadati</taxon>
        <taxon>Pseudomonadota</taxon>
        <taxon>Alphaproteobacteria</taxon>
        <taxon>Sphingomonadales</taxon>
        <taxon>Sphingomonadaceae</taxon>
        <taxon>Sphingomonas</taxon>
    </lineage>
</organism>
<accession>A0A9X2KQI1</accession>
<proteinExistence type="predicted"/>
<reference evidence="2" key="1">
    <citation type="submission" date="2022-05" db="EMBL/GenBank/DDBJ databases">
        <title>Sphingomonas sp. strain MG17 Genome sequencing and assembly.</title>
        <authorList>
            <person name="Kim I."/>
        </authorList>
    </citation>
    <scope>NUCLEOTIDE SEQUENCE</scope>
    <source>
        <strain evidence="2">MG17</strain>
    </source>
</reference>
<name>A0A9X2KQI1_9SPHN</name>
<keyword evidence="1" id="KW-1133">Transmembrane helix</keyword>
<feature type="transmembrane region" description="Helical" evidence="1">
    <location>
        <begin position="112"/>
        <end position="131"/>
    </location>
</feature>
<dbReference type="Proteomes" id="UP001139451">
    <property type="component" value="Unassembled WGS sequence"/>
</dbReference>
<keyword evidence="1" id="KW-0812">Transmembrane</keyword>
<dbReference type="EMBL" id="JAMLDX010000012">
    <property type="protein sequence ID" value="MCP3731788.1"/>
    <property type="molecule type" value="Genomic_DNA"/>
</dbReference>